<protein>
    <submittedName>
        <fullName evidence="5">26S proteasome non-ATPase regulatory subunit 1</fullName>
    </submittedName>
</protein>
<dbReference type="GO" id="GO:0034515">
    <property type="term" value="C:proteasome storage granule"/>
    <property type="evidence" value="ECO:0007669"/>
    <property type="project" value="TreeGrafter"/>
</dbReference>
<evidence type="ECO:0000256" key="2">
    <source>
        <dbReference type="SAM" id="MobiDB-lite"/>
    </source>
</evidence>
<dbReference type="HOGENOM" id="CLU_052564_0_0_1"/>
<evidence type="ECO:0000256" key="3">
    <source>
        <dbReference type="SAM" id="Phobius"/>
    </source>
</evidence>
<feature type="region of interest" description="Disordered" evidence="2">
    <location>
        <begin position="151"/>
        <end position="209"/>
    </location>
</feature>
<dbReference type="EMBL" id="JH816592">
    <property type="protein sequence ID" value="EKC24229.1"/>
    <property type="molecule type" value="Genomic_DNA"/>
</dbReference>
<evidence type="ECO:0000259" key="4">
    <source>
        <dbReference type="Pfam" id="PF18004"/>
    </source>
</evidence>
<dbReference type="PANTHER" id="PTHR10943">
    <property type="entry name" value="26S PROTEASOME NON-ATPASE REGULATORY SUBUNIT"/>
    <property type="match status" value="1"/>
</dbReference>
<name>K1PYR4_MAGGI</name>
<feature type="transmembrane region" description="Helical" evidence="3">
    <location>
        <begin position="45"/>
        <end position="66"/>
    </location>
</feature>
<keyword evidence="3" id="KW-1133">Transmembrane helix</keyword>
<accession>K1PYR4</accession>
<dbReference type="AlphaFoldDB" id="K1PYR4"/>
<dbReference type="Gene3D" id="1.25.10.10">
    <property type="entry name" value="Leucine-rich Repeat Variant"/>
    <property type="match status" value="1"/>
</dbReference>
<feature type="domain" description="26S proteasome regulatory subunit RPN2 C-terminal" evidence="4">
    <location>
        <begin position="108"/>
        <end position="254"/>
    </location>
</feature>
<dbReference type="GO" id="GO:0008540">
    <property type="term" value="C:proteasome regulatory particle, base subcomplex"/>
    <property type="evidence" value="ECO:0007669"/>
    <property type="project" value="TreeGrafter"/>
</dbReference>
<dbReference type="Pfam" id="PF18004">
    <property type="entry name" value="RPN2_C"/>
    <property type="match status" value="1"/>
</dbReference>
<keyword evidence="3" id="KW-0812">Transmembrane</keyword>
<feature type="compositionally biased region" description="Basic and acidic residues" evidence="2">
    <location>
        <begin position="184"/>
        <end position="200"/>
    </location>
</feature>
<reference evidence="5" key="1">
    <citation type="journal article" date="2012" name="Nature">
        <title>The oyster genome reveals stress adaptation and complexity of shell formation.</title>
        <authorList>
            <person name="Zhang G."/>
            <person name="Fang X."/>
            <person name="Guo X."/>
            <person name="Li L."/>
            <person name="Luo R."/>
            <person name="Xu F."/>
            <person name="Yang P."/>
            <person name="Zhang L."/>
            <person name="Wang X."/>
            <person name="Qi H."/>
            <person name="Xiong Z."/>
            <person name="Que H."/>
            <person name="Xie Y."/>
            <person name="Holland P.W."/>
            <person name="Paps J."/>
            <person name="Zhu Y."/>
            <person name="Wu F."/>
            <person name="Chen Y."/>
            <person name="Wang J."/>
            <person name="Peng C."/>
            <person name="Meng J."/>
            <person name="Yang L."/>
            <person name="Liu J."/>
            <person name="Wen B."/>
            <person name="Zhang N."/>
            <person name="Huang Z."/>
            <person name="Zhu Q."/>
            <person name="Feng Y."/>
            <person name="Mount A."/>
            <person name="Hedgecock D."/>
            <person name="Xu Z."/>
            <person name="Liu Y."/>
            <person name="Domazet-Loso T."/>
            <person name="Du Y."/>
            <person name="Sun X."/>
            <person name="Zhang S."/>
            <person name="Liu B."/>
            <person name="Cheng P."/>
            <person name="Jiang X."/>
            <person name="Li J."/>
            <person name="Fan D."/>
            <person name="Wang W."/>
            <person name="Fu W."/>
            <person name="Wang T."/>
            <person name="Wang B."/>
            <person name="Zhang J."/>
            <person name="Peng Z."/>
            <person name="Li Y."/>
            <person name="Li N."/>
            <person name="Wang J."/>
            <person name="Chen M."/>
            <person name="He Y."/>
            <person name="Tan F."/>
            <person name="Song X."/>
            <person name="Zheng Q."/>
            <person name="Huang R."/>
            <person name="Yang H."/>
            <person name="Du X."/>
            <person name="Chen L."/>
            <person name="Yang M."/>
            <person name="Gaffney P.M."/>
            <person name="Wang S."/>
            <person name="Luo L."/>
            <person name="She Z."/>
            <person name="Ming Y."/>
            <person name="Huang W."/>
            <person name="Zhang S."/>
            <person name="Huang B."/>
            <person name="Zhang Y."/>
            <person name="Qu T."/>
            <person name="Ni P."/>
            <person name="Miao G."/>
            <person name="Wang J."/>
            <person name="Wang Q."/>
            <person name="Steinberg C.E."/>
            <person name="Wang H."/>
            <person name="Li N."/>
            <person name="Qian L."/>
            <person name="Zhang G."/>
            <person name="Li Y."/>
            <person name="Yang H."/>
            <person name="Liu X."/>
            <person name="Wang J."/>
            <person name="Yin Y."/>
            <person name="Wang J."/>
        </authorList>
    </citation>
    <scope>NUCLEOTIDE SEQUENCE [LARGE SCALE GENOMIC DNA]</scope>
    <source>
        <strain evidence="5">05x7-T-G4-1.051#20</strain>
    </source>
</reference>
<feature type="region of interest" description="Disordered" evidence="2">
    <location>
        <begin position="251"/>
        <end position="281"/>
    </location>
</feature>
<dbReference type="InParanoid" id="K1PYR4"/>
<evidence type="ECO:0000313" key="5">
    <source>
        <dbReference type="EMBL" id="EKC24229.1"/>
    </source>
</evidence>
<feature type="compositionally biased region" description="Acidic residues" evidence="2">
    <location>
        <begin position="265"/>
        <end position="281"/>
    </location>
</feature>
<organism evidence="5">
    <name type="scientific">Magallana gigas</name>
    <name type="common">Pacific oyster</name>
    <name type="synonym">Crassostrea gigas</name>
    <dbReference type="NCBI Taxonomy" id="29159"/>
    <lineage>
        <taxon>Eukaryota</taxon>
        <taxon>Metazoa</taxon>
        <taxon>Spiralia</taxon>
        <taxon>Lophotrochozoa</taxon>
        <taxon>Mollusca</taxon>
        <taxon>Bivalvia</taxon>
        <taxon>Autobranchia</taxon>
        <taxon>Pteriomorphia</taxon>
        <taxon>Ostreida</taxon>
        <taxon>Ostreoidea</taxon>
        <taxon>Ostreidae</taxon>
        <taxon>Magallana</taxon>
    </lineage>
</organism>
<keyword evidence="5" id="KW-0647">Proteasome</keyword>
<keyword evidence="3" id="KW-0472">Membrane</keyword>
<dbReference type="InterPro" id="IPR011989">
    <property type="entry name" value="ARM-like"/>
</dbReference>
<dbReference type="GO" id="GO:0043161">
    <property type="term" value="P:proteasome-mediated ubiquitin-dependent protein catabolic process"/>
    <property type="evidence" value="ECO:0007669"/>
    <property type="project" value="TreeGrafter"/>
</dbReference>
<sequence>MEQTCDVLEIILHDWGRNMTISLQSRTGHMNMEGVVGMLVFTQFWFWYPLTLFLSMAFTPTCLVGLNEDLKEKFDLGPNYTHTADSYIQEIPVMSHCYVTTIGRQPLMPKLEFRSNAKPSQYAYPPPLEDKKEKTKEKVLTAVLSITAKQKKKEAEKKKDEEKMDVDDEKKEKEEEKMETEEGEKEKQDKEKSEKEKEPEANFQMLDNPARVMKAQLKVLVMPEGSRYVPVKDVFNGGIILLRNNKPGEQEEIIEPVAAGGPKIEEEDEPEPPEPFEWTED</sequence>
<feature type="compositionally biased region" description="Basic and acidic residues" evidence="2">
    <location>
        <begin position="153"/>
        <end position="176"/>
    </location>
</feature>
<evidence type="ECO:0000256" key="1">
    <source>
        <dbReference type="ARBA" id="ARBA00022737"/>
    </source>
</evidence>
<dbReference type="PANTHER" id="PTHR10943:SF2">
    <property type="entry name" value="26S PROTEASOME NON-ATPASE REGULATORY SUBUNIT 1"/>
    <property type="match status" value="1"/>
</dbReference>
<gene>
    <name evidence="5" type="ORF">CGI_10012063</name>
</gene>
<keyword evidence="1" id="KW-0677">Repeat</keyword>
<dbReference type="InterPro" id="IPR040623">
    <property type="entry name" value="RPN2_C"/>
</dbReference>
<proteinExistence type="predicted"/>
<dbReference type="GO" id="GO:0005634">
    <property type="term" value="C:nucleus"/>
    <property type="evidence" value="ECO:0007669"/>
    <property type="project" value="TreeGrafter"/>
</dbReference>